<evidence type="ECO:0000256" key="3">
    <source>
        <dbReference type="ARBA" id="ARBA00022842"/>
    </source>
</evidence>
<gene>
    <name evidence="6" type="ORF">Air01nite_43830</name>
</gene>
<dbReference type="PANTHER" id="PTHR43046">
    <property type="entry name" value="GDP-MANNOSE MANNOSYL HYDROLASE"/>
    <property type="match status" value="1"/>
</dbReference>
<organism evidence="6 7">
    <name type="scientific">Asanoa iriomotensis</name>
    <dbReference type="NCBI Taxonomy" id="234613"/>
    <lineage>
        <taxon>Bacteria</taxon>
        <taxon>Bacillati</taxon>
        <taxon>Actinomycetota</taxon>
        <taxon>Actinomycetes</taxon>
        <taxon>Micromonosporales</taxon>
        <taxon>Micromonosporaceae</taxon>
        <taxon>Asanoa</taxon>
    </lineage>
</organism>
<keyword evidence="3" id="KW-0460">Magnesium</keyword>
<evidence type="ECO:0000256" key="2">
    <source>
        <dbReference type="ARBA" id="ARBA00022801"/>
    </source>
</evidence>
<dbReference type="EMBL" id="BONC01000031">
    <property type="protein sequence ID" value="GIF58288.1"/>
    <property type="molecule type" value="Genomic_DNA"/>
</dbReference>
<dbReference type="Gene3D" id="3.90.79.10">
    <property type="entry name" value="Nucleoside Triphosphate Pyrophosphohydrolase"/>
    <property type="match status" value="1"/>
</dbReference>
<dbReference type="PROSITE" id="PS00893">
    <property type="entry name" value="NUDIX_BOX"/>
    <property type="match status" value="1"/>
</dbReference>
<dbReference type="Pfam" id="PF00293">
    <property type="entry name" value="NUDIX"/>
    <property type="match status" value="1"/>
</dbReference>
<name>A0ABQ4C683_9ACTN</name>
<dbReference type="SUPFAM" id="SSF55811">
    <property type="entry name" value="Nudix"/>
    <property type="match status" value="1"/>
</dbReference>
<feature type="region of interest" description="Disordered" evidence="4">
    <location>
        <begin position="152"/>
        <end position="185"/>
    </location>
</feature>
<dbReference type="CDD" id="cd18876">
    <property type="entry name" value="NUDIX_Hydrolase"/>
    <property type="match status" value="1"/>
</dbReference>
<evidence type="ECO:0000256" key="1">
    <source>
        <dbReference type="ARBA" id="ARBA00001946"/>
    </source>
</evidence>
<evidence type="ECO:0000313" key="7">
    <source>
        <dbReference type="Proteomes" id="UP000624325"/>
    </source>
</evidence>
<comment type="caution">
    <text evidence="6">The sequence shown here is derived from an EMBL/GenBank/DDBJ whole genome shotgun (WGS) entry which is preliminary data.</text>
</comment>
<feature type="domain" description="Nudix hydrolase" evidence="5">
    <location>
        <begin position="20"/>
        <end position="150"/>
    </location>
</feature>
<evidence type="ECO:0000259" key="5">
    <source>
        <dbReference type="PROSITE" id="PS51462"/>
    </source>
</evidence>
<dbReference type="PROSITE" id="PS51462">
    <property type="entry name" value="NUDIX"/>
    <property type="match status" value="1"/>
</dbReference>
<keyword evidence="7" id="KW-1185">Reference proteome</keyword>
<proteinExistence type="predicted"/>
<evidence type="ECO:0000313" key="6">
    <source>
        <dbReference type="EMBL" id="GIF58288.1"/>
    </source>
</evidence>
<dbReference type="InterPro" id="IPR020084">
    <property type="entry name" value="NUDIX_hydrolase_CS"/>
</dbReference>
<sequence>MAGENFRVTFDLTAHIAGLTRVRVAAGVVFRDGEGRVLLVRPTYKAGWEVPGGAVEADESPLVGARREVQEELGHPFPIGRLLVVDWVAAAPPWDAGLMFLFDGGTLDAASISRIVLPPDELSSFAFVAPDSLDAHLKPRLARRVRAALSTDEPAYLESGHRPSSSPQPPISEANTSGSLTPDRT</sequence>
<accession>A0ABQ4C683</accession>
<dbReference type="Proteomes" id="UP000624325">
    <property type="component" value="Unassembled WGS sequence"/>
</dbReference>
<dbReference type="PANTHER" id="PTHR43046:SF12">
    <property type="entry name" value="GDP-MANNOSE MANNOSYL HYDROLASE"/>
    <property type="match status" value="1"/>
</dbReference>
<protein>
    <recommendedName>
        <fullName evidence="5">Nudix hydrolase domain-containing protein</fullName>
    </recommendedName>
</protein>
<keyword evidence="2" id="KW-0378">Hydrolase</keyword>
<comment type="cofactor">
    <cofactor evidence="1">
        <name>Mg(2+)</name>
        <dbReference type="ChEBI" id="CHEBI:18420"/>
    </cofactor>
</comment>
<reference evidence="6 7" key="1">
    <citation type="submission" date="2021-01" db="EMBL/GenBank/DDBJ databases">
        <title>Whole genome shotgun sequence of Asanoa iriomotensis NBRC 100142.</title>
        <authorList>
            <person name="Komaki H."/>
            <person name="Tamura T."/>
        </authorList>
    </citation>
    <scope>NUCLEOTIDE SEQUENCE [LARGE SCALE GENOMIC DNA]</scope>
    <source>
        <strain evidence="6 7">NBRC 100142</strain>
    </source>
</reference>
<evidence type="ECO:0000256" key="4">
    <source>
        <dbReference type="SAM" id="MobiDB-lite"/>
    </source>
</evidence>
<feature type="compositionally biased region" description="Polar residues" evidence="4">
    <location>
        <begin position="173"/>
        <end position="185"/>
    </location>
</feature>
<dbReference type="InterPro" id="IPR000086">
    <property type="entry name" value="NUDIX_hydrolase_dom"/>
</dbReference>
<dbReference type="InterPro" id="IPR015797">
    <property type="entry name" value="NUDIX_hydrolase-like_dom_sf"/>
</dbReference>